<reference evidence="1 2" key="1">
    <citation type="submission" date="2024-01" db="EMBL/GenBank/DDBJ databases">
        <title>A draft genome for the cacao thread blight pathogen Marasmiellus scandens.</title>
        <authorList>
            <person name="Baruah I.K."/>
            <person name="Leung J."/>
            <person name="Bukari Y."/>
            <person name="Amoako-Attah I."/>
            <person name="Meinhardt L.W."/>
            <person name="Bailey B.A."/>
            <person name="Cohen S.P."/>
        </authorList>
    </citation>
    <scope>NUCLEOTIDE SEQUENCE [LARGE SCALE GENOMIC DNA]</scope>
    <source>
        <strain evidence="1 2">GH-19</strain>
    </source>
</reference>
<name>A0ABR1IWS3_9AGAR</name>
<dbReference type="Gene3D" id="3.30.1330.40">
    <property type="entry name" value="RutC-like"/>
    <property type="match status" value="1"/>
</dbReference>
<dbReference type="PANTHER" id="PTHR43857">
    <property type="entry name" value="BLR7761 PROTEIN"/>
    <property type="match status" value="1"/>
</dbReference>
<dbReference type="Proteomes" id="UP001498398">
    <property type="component" value="Unassembled WGS sequence"/>
</dbReference>
<protein>
    <recommendedName>
        <fullName evidence="3">YjgF-like protein</fullName>
    </recommendedName>
</protein>
<dbReference type="InterPro" id="IPR006175">
    <property type="entry name" value="YjgF/YER057c/UK114"/>
</dbReference>
<dbReference type="Pfam" id="PF01042">
    <property type="entry name" value="Ribonuc_L-PSP"/>
    <property type="match status" value="1"/>
</dbReference>
<evidence type="ECO:0008006" key="3">
    <source>
        <dbReference type="Google" id="ProtNLM"/>
    </source>
</evidence>
<gene>
    <name evidence="1" type="ORF">VKT23_015789</name>
</gene>
<evidence type="ECO:0000313" key="2">
    <source>
        <dbReference type="Proteomes" id="UP001498398"/>
    </source>
</evidence>
<evidence type="ECO:0000313" key="1">
    <source>
        <dbReference type="EMBL" id="KAK7443191.1"/>
    </source>
</evidence>
<proteinExistence type="predicted"/>
<accession>A0ABR1IWS3</accession>
<keyword evidence="2" id="KW-1185">Reference proteome</keyword>
<sequence length="137" mass="15301">MPHTIEAHSCRYFKTESPWEKNFGFSRAIRKGPFIQVAGTTSVHPETGEMMHHESAYEQTKLILDTIIKSVEGLGGKKTDITRFRLYATTKECGVEAVKAFKETFPDDFAPAAIMILGVHFAGEHMKVEVEADAIVL</sequence>
<dbReference type="SUPFAM" id="SSF55298">
    <property type="entry name" value="YjgF-like"/>
    <property type="match status" value="1"/>
</dbReference>
<organism evidence="1 2">
    <name type="scientific">Marasmiellus scandens</name>
    <dbReference type="NCBI Taxonomy" id="2682957"/>
    <lineage>
        <taxon>Eukaryota</taxon>
        <taxon>Fungi</taxon>
        <taxon>Dikarya</taxon>
        <taxon>Basidiomycota</taxon>
        <taxon>Agaricomycotina</taxon>
        <taxon>Agaricomycetes</taxon>
        <taxon>Agaricomycetidae</taxon>
        <taxon>Agaricales</taxon>
        <taxon>Marasmiineae</taxon>
        <taxon>Omphalotaceae</taxon>
        <taxon>Marasmiellus</taxon>
    </lineage>
</organism>
<dbReference type="EMBL" id="JBANRG010000055">
    <property type="protein sequence ID" value="KAK7443191.1"/>
    <property type="molecule type" value="Genomic_DNA"/>
</dbReference>
<dbReference type="InterPro" id="IPR035959">
    <property type="entry name" value="RutC-like_sf"/>
</dbReference>
<comment type="caution">
    <text evidence="1">The sequence shown here is derived from an EMBL/GenBank/DDBJ whole genome shotgun (WGS) entry which is preliminary data.</text>
</comment>
<dbReference type="PANTHER" id="PTHR43857:SF1">
    <property type="entry name" value="YJGH FAMILY PROTEIN"/>
    <property type="match status" value="1"/>
</dbReference>